<dbReference type="InterPro" id="IPR036388">
    <property type="entry name" value="WH-like_DNA-bd_sf"/>
</dbReference>
<proteinExistence type="inferred from homology"/>
<dbReference type="AlphaFoldDB" id="A0A2S7TWQ0"/>
<dbReference type="PANTHER" id="PTHR43133">
    <property type="entry name" value="RNA POLYMERASE ECF-TYPE SIGMA FACTO"/>
    <property type="match status" value="1"/>
</dbReference>
<dbReference type="InterPro" id="IPR013249">
    <property type="entry name" value="RNA_pol_sigma70_r4_t2"/>
</dbReference>
<reference evidence="7 8" key="1">
    <citation type="submission" date="2016-12" db="EMBL/GenBank/DDBJ databases">
        <title>Study of bacterial adaptation to deep sea.</title>
        <authorList>
            <person name="Song J."/>
            <person name="Yoshizawa S."/>
            <person name="Kogure K."/>
        </authorList>
    </citation>
    <scope>NUCLEOTIDE SEQUENCE [LARGE SCALE GENOMIC DNA]</scope>
    <source>
        <strain evidence="7 8">SAORIC-165</strain>
    </source>
</reference>
<keyword evidence="3" id="KW-0731">Sigma factor</keyword>
<dbReference type="Gene3D" id="1.10.10.10">
    <property type="entry name" value="Winged helix-like DNA-binding domain superfamily/Winged helix DNA-binding domain"/>
    <property type="match status" value="1"/>
</dbReference>
<evidence type="ECO:0000256" key="4">
    <source>
        <dbReference type="ARBA" id="ARBA00023163"/>
    </source>
</evidence>
<dbReference type="OrthoDB" id="9780326at2"/>
<evidence type="ECO:0000259" key="6">
    <source>
        <dbReference type="Pfam" id="PF08281"/>
    </source>
</evidence>
<evidence type="ECO:0000256" key="3">
    <source>
        <dbReference type="ARBA" id="ARBA00023082"/>
    </source>
</evidence>
<dbReference type="GO" id="GO:0016987">
    <property type="term" value="F:sigma factor activity"/>
    <property type="evidence" value="ECO:0007669"/>
    <property type="project" value="UniProtKB-KW"/>
</dbReference>
<dbReference type="NCBIfam" id="TIGR02937">
    <property type="entry name" value="sigma70-ECF"/>
    <property type="match status" value="1"/>
</dbReference>
<dbReference type="SUPFAM" id="SSF88659">
    <property type="entry name" value="Sigma3 and sigma4 domains of RNA polymerase sigma factors"/>
    <property type="match status" value="1"/>
</dbReference>
<dbReference type="InterPro" id="IPR013324">
    <property type="entry name" value="RNA_pol_sigma_r3/r4-like"/>
</dbReference>
<dbReference type="GO" id="GO:0003677">
    <property type="term" value="F:DNA binding"/>
    <property type="evidence" value="ECO:0007669"/>
    <property type="project" value="InterPro"/>
</dbReference>
<keyword evidence="4" id="KW-0804">Transcription</keyword>
<evidence type="ECO:0000256" key="1">
    <source>
        <dbReference type="ARBA" id="ARBA00010641"/>
    </source>
</evidence>
<keyword evidence="2" id="KW-0805">Transcription regulation</keyword>
<dbReference type="Gene3D" id="1.10.1740.10">
    <property type="match status" value="1"/>
</dbReference>
<feature type="domain" description="RNA polymerase sigma factor 70 region 4 type 2" evidence="6">
    <location>
        <begin position="112"/>
        <end position="164"/>
    </location>
</feature>
<dbReference type="GO" id="GO:0006352">
    <property type="term" value="P:DNA-templated transcription initiation"/>
    <property type="evidence" value="ECO:0007669"/>
    <property type="project" value="InterPro"/>
</dbReference>
<dbReference type="SUPFAM" id="SSF88946">
    <property type="entry name" value="Sigma2 domain of RNA polymerase sigma factors"/>
    <property type="match status" value="1"/>
</dbReference>
<dbReference type="Pfam" id="PF04542">
    <property type="entry name" value="Sigma70_r2"/>
    <property type="match status" value="1"/>
</dbReference>
<evidence type="ECO:0000313" key="7">
    <source>
        <dbReference type="EMBL" id="PQJ27166.1"/>
    </source>
</evidence>
<evidence type="ECO:0000259" key="5">
    <source>
        <dbReference type="Pfam" id="PF04542"/>
    </source>
</evidence>
<protein>
    <recommendedName>
        <fullName evidence="9">RNA polymerase subunit sigma-24</fullName>
    </recommendedName>
</protein>
<comment type="caution">
    <text evidence="7">The sequence shown here is derived from an EMBL/GenBank/DDBJ whole genome shotgun (WGS) entry which is preliminary data.</text>
</comment>
<evidence type="ECO:0000313" key="8">
    <source>
        <dbReference type="Proteomes" id="UP000239907"/>
    </source>
</evidence>
<organism evidence="7 8">
    <name type="scientific">Rubritalea profundi</name>
    <dbReference type="NCBI Taxonomy" id="1658618"/>
    <lineage>
        <taxon>Bacteria</taxon>
        <taxon>Pseudomonadati</taxon>
        <taxon>Verrucomicrobiota</taxon>
        <taxon>Verrucomicrobiia</taxon>
        <taxon>Verrucomicrobiales</taxon>
        <taxon>Rubritaleaceae</taxon>
        <taxon>Rubritalea</taxon>
    </lineage>
</organism>
<dbReference type="InterPro" id="IPR013325">
    <property type="entry name" value="RNA_pol_sigma_r2"/>
</dbReference>
<dbReference type="PANTHER" id="PTHR43133:SF51">
    <property type="entry name" value="RNA POLYMERASE SIGMA FACTOR"/>
    <property type="match status" value="1"/>
</dbReference>
<dbReference type="CDD" id="cd06171">
    <property type="entry name" value="Sigma70_r4"/>
    <property type="match status" value="1"/>
</dbReference>
<dbReference type="Proteomes" id="UP000239907">
    <property type="component" value="Unassembled WGS sequence"/>
</dbReference>
<accession>A0A2S7TWQ0</accession>
<dbReference type="EMBL" id="MQWA01000001">
    <property type="protein sequence ID" value="PQJ27166.1"/>
    <property type="molecule type" value="Genomic_DNA"/>
</dbReference>
<name>A0A2S7TWQ0_9BACT</name>
<dbReference type="Pfam" id="PF08281">
    <property type="entry name" value="Sigma70_r4_2"/>
    <property type="match status" value="1"/>
</dbReference>
<feature type="domain" description="RNA polymerase sigma-70 region 2" evidence="5">
    <location>
        <begin position="18"/>
        <end position="82"/>
    </location>
</feature>
<evidence type="ECO:0008006" key="9">
    <source>
        <dbReference type="Google" id="ProtNLM"/>
    </source>
</evidence>
<keyword evidence="8" id="KW-1185">Reference proteome</keyword>
<sequence>MKFDMITTSEQLVEHALKEYESPLIGFAIGIVRDHDRARDVVQDTFIRLYKQDVDKVKSGLKSWLFTVCRNRALDVLRKEKRMVSVDDEILQKEPSNVTSPDLSADRHERLDEVHQKMESLSENQQLVIRLKFEQGMSYQEISEQTGLSSSNVGFLLHNGLKKLREILPKDLLN</sequence>
<gene>
    <name evidence="7" type="ORF">BSZ32_00735</name>
</gene>
<dbReference type="InterPro" id="IPR014284">
    <property type="entry name" value="RNA_pol_sigma-70_dom"/>
</dbReference>
<evidence type="ECO:0000256" key="2">
    <source>
        <dbReference type="ARBA" id="ARBA00023015"/>
    </source>
</evidence>
<dbReference type="InterPro" id="IPR007627">
    <property type="entry name" value="RNA_pol_sigma70_r2"/>
</dbReference>
<dbReference type="InterPro" id="IPR039425">
    <property type="entry name" value="RNA_pol_sigma-70-like"/>
</dbReference>
<comment type="similarity">
    <text evidence="1">Belongs to the sigma-70 factor family. ECF subfamily.</text>
</comment>